<reference evidence="3 4" key="1">
    <citation type="submission" date="2015-07" db="EMBL/GenBank/DDBJ databases">
        <title>The genome of the fungus Escovopsis weberi, a specialized disease agent of ant agriculture.</title>
        <authorList>
            <person name="de Man T.J."/>
            <person name="Stajich J.E."/>
            <person name="Kubicek C.P."/>
            <person name="Chenthamara K."/>
            <person name="Atanasova L."/>
            <person name="Druzhinina I.S."/>
            <person name="Birnbaum S."/>
            <person name="Barribeau S.M."/>
            <person name="Teiling C."/>
            <person name="Suen G."/>
            <person name="Currie C."/>
            <person name="Gerardo N.M."/>
        </authorList>
    </citation>
    <scope>NUCLEOTIDE SEQUENCE [LARGE SCALE GENOMIC DNA]</scope>
</reference>
<feature type="compositionally biased region" description="Pro residues" evidence="1">
    <location>
        <begin position="19"/>
        <end position="33"/>
    </location>
</feature>
<feature type="chain" id="PRO_5005818951" evidence="2">
    <location>
        <begin position="21"/>
        <end position="429"/>
    </location>
</feature>
<dbReference type="EMBL" id="LGSR01000006">
    <property type="protein sequence ID" value="KOS22201.1"/>
    <property type="molecule type" value="Genomic_DNA"/>
</dbReference>
<proteinExistence type="predicted"/>
<feature type="compositionally biased region" description="Gly residues" evidence="1">
    <location>
        <begin position="66"/>
        <end position="78"/>
    </location>
</feature>
<feature type="compositionally biased region" description="Basic and acidic residues" evidence="1">
    <location>
        <begin position="158"/>
        <end position="170"/>
    </location>
</feature>
<evidence type="ECO:0000256" key="2">
    <source>
        <dbReference type="SAM" id="SignalP"/>
    </source>
</evidence>
<evidence type="ECO:0000313" key="3">
    <source>
        <dbReference type="EMBL" id="KOS22201.1"/>
    </source>
</evidence>
<keyword evidence="2" id="KW-0732">Signal</keyword>
<evidence type="ECO:0000313" key="4">
    <source>
        <dbReference type="Proteomes" id="UP000053831"/>
    </source>
</evidence>
<protein>
    <submittedName>
        <fullName evidence="3">Uncharacterized protein</fullName>
    </submittedName>
</protein>
<feature type="region of interest" description="Disordered" evidence="1">
    <location>
        <begin position="115"/>
        <end position="176"/>
    </location>
</feature>
<feature type="region of interest" description="Disordered" evidence="1">
    <location>
        <begin position="18"/>
        <end position="92"/>
    </location>
</feature>
<sequence length="429" mass="44294">MKFLAVSALIVAAAAAPTYAPPPSSTYPSPSAPDAPGAPGAPSGSDYPKPGVPSIPVPNLPKPGSGSNGPHGNNGNGPHGHDGKPGAPFINAPVDGTVVAPVSGNNIEIVKGVLQHNGGKGGKGGDSPYPGGKPGKGGDSPYPGSKPGKGGDSDGSDDDKHHGGKPDGGKPEYAVPRSFINVPVKTGVITTVTDNHVEAVKNVLQKNHRRGAGRFADVDADVEHNNIANGIFNSGKVQTRYAPPAAAGAVPHGQAVNAPVDATVIAPVQGNHVEVVKNVAQHNEGWKGQWPHVPEPATEDPDYHLPTPKPEEHKGEYNEPRSFVNAPSKANVFTPVTGNHVEAVKNVIQENVRVPRAEGSFVNAPVNANIFTPVTGNHVEAVKNVLQENVRVPRAQGSFVNAPVKANIHTPIVDNHIEAVKNVLQHNGH</sequence>
<feature type="compositionally biased region" description="Low complexity" evidence="1">
    <location>
        <begin position="34"/>
        <end position="48"/>
    </location>
</feature>
<keyword evidence="4" id="KW-1185">Reference proteome</keyword>
<comment type="caution">
    <text evidence="3">The sequence shown here is derived from an EMBL/GenBank/DDBJ whole genome shotgun (WGS) entry which is preliminary data.</text>
</comment>
<organism evidence="3 4">
    <name type="scientific">Escovopsis weberi</name>
    <dbReference type="NCBI Taxonomy" id="150374"/>
    <lineage>
        <taxon>Eukaryota</taxon>
        <taxon>Fungi</taxon>
        <taxon>Dikarya</taxon>
        <taxon>Ascomycota</taxon>
        <taxon>Pezizomycotina</taxon>
        <taxon>Sordariomycetes</taxon>
        <taxon>Hypocreomycetidae</taxon>
        <taxon>Hypocreales</taxon>
        <taxon>Hypocreaceae</taxon>
        <taxon>Escovopsis</taxon>
    </lineage>
</organism>
<dbReference type="Proteomes" id="UP000053831">
    <property type="component" value="Unassembled WGS sequence"/>
</dbReference>
<dbReference type="AlphaFoldDB" id="A0A0M8N8J4"/>
<name>A0A0M8N8J4_ESCWE</name>
<accession>A0A0M8N8J4</accession>
<feature type="compositionally biased region" description="Pro residues" evidence="1">
    <location>
        <begin position="50"/>
        <end position="61"/>
    </location>
</feature>
<gene>
    <name evidence="3" type="ORF">ESCO_001471</name>
</gene>
<feature type="signal peptide" evidence="2">
    <location>
        <begin position="1"/>
        <end position="20"/>
    </location>
</feature>
<evidence type="ECO:0000256" key="1">
    <source>
        <dbReference type="SAM" id="MobiDB-lite"/>
    </source>
</evidence>